<dbReference type="EMBL" id="AKHW03003364">
    <property type="protein sequence ID" value="KYO34631.1"/>
    <property type="molecule type" value="Genomic_DNA"/>
</dbReference>
<dbReference type="AlphaFoldDB" id="A0A151NCW0"/>
<feature type="compositionally biased region" description="Basic and acidic residues" evidence="1">
    <location>
        <begin position="79"/>
        <end position="89"/>
    </location>
</feature>
<protein>
    <submittedName>
        <fullName evidence="2">Uncharacterized protein</fullName>
    </submittedName>
</protein>
<evidence type="ECO:0000313" key="3">
    <source>
        <dbReference type="Proteomes" id="UP000050525"/>
    </source>
</evidence>
<feature type="compositionally biased region" description="Acidic residues" evidence="1">
    <location>
        <begin position="62"/>
        <end position="78"/>
    </location>
</feature>
<gene>
    <name evidence="2" type="ORF">Y1Q_0015423</name>
</gene>
<comment type="caution">
    <text evidence="2">The sequence shown here is derived from an EMBL/GenBank/DDBJ whole genome shotgun (WGS) entry which is preliminary data.</text>
</comment>
<name>A0A151NCW0_ALLMI</name>
<organism evidence="2 3">
    <name type="scientific">Alligator mississippiensis</name>
    <name type="common">American alligator</name>
    <dbReference type="NCBI Taxonomy" id="8496"/>
    <lineage>
        <taxon>Eukaryota</taxon>
        <taxon>Metazoa</taxon>
        <taxon>Chordata</taxon>
        <taxon>Craniata</taxon>
        <taxon>Vertebrata</taxon>
        <taxon>Euteleostomi</taxon>
        <taxon>Archelosauria</taxon>
        <taxon>Archosauria</taxon>
        <taxon>Crocodylia</taxon>
        <taxon>Alligatoridae</taxon>
        <taxon>Alligatorinae</taxon>
        <taxon>Alligator</taxon>
    </lineage>
</organism>
<evidence type="ECO:0000313" key="2">
    <source>
        <dbReference type="EMBL" id="KYO34631.1"/>
    </source>
</evidence>
<accession>A0A151NCW0</accession>
<feature type="region of interest" description="Disordered" evidence="1">
    <location>
        <begin position="52"/>
        <end position="99"/>
    </location>
</feature>
<keyword evidence="3" id="KW-1185">Reference proteome</keyword>
<evidence type="ECO:0000256" key="1">
    <source>
        <dbReference type="SAM" id="MobiDB-lite"/>
    </source>
</evidence>
<proteinExistence type="predicted"/>
<reference evidence="2 3" key="1">
    <citation type="journal article" date="2012" name="Genome Biol.">
        <title>Sequencing three crocodilian genomes to illuminate the evolution of archosaurs and amniotes.</title>
        <authorList>
            <person name="St John J.A."/>
            <person name="Braun E.L."/>
            <person name="Isberg S.R."/>
            <person name="Miles L.G."/>
            <person name="Chong A.Y."/>
            <person name="Gongora J."/>
            <person name="Dalzell P."/>
            <person name="Moran C."/>
            <person name="Bed'hom B."/>
            <person name="Abzhanov A."/>
            <person name="Burgess S.C."/>
            <person name="Cooksey A.M."/>
            <person name="Castoe T.A."/>
            <person name="Crawford N.G."/>
            <person name="Densmore L.D."/>
            <person name="Drew J.C."/>
            <person name="Edwards S.V."/>
            <person name="Faircloth B.C."/>
            <person name="Fujita M.K."/>
            <person name="Greenwold M.J."/>
            <person name="Hoffmann F.G."/>
            <person name="Howard J.M."/>
            <person name="Iguchi T."/>
            <person name="Janes D.E."/>
            <person name="Khan S.Y."/>
            <person name="Kohno S."/>
            <person name="de Koning A.J."/>
            <person name="Lance S.L."/>
            <person name="McCarthy F.M."/>
            <person name="McCormack J.E."/>
            <person name="Merchant M.E."/>
            <person name="Peterson D.G."/>
            <person name="Pollock D.D."/>
            <person name="Pourmand N."/>
            <person name="Raney B.J."/>
            <person name="Roessler K.A."/>
            <person name="Sanford J.R."/>
            <person name="Sawyer R.H."/>
            <person name="Schmidt C.J."/>
            <person name="Triplett E.W."/>
            <person name="Tuberville T.D."/>
            <person name="Venegas-Anaya M."/>
            <person name="Howard J.T."/>
            <person name="Jarvis E.D."/>
            <person name="Guillette L.J.Jr."/>
            <person name="Glenn T.C."/>
            <person name="Green R.E."/>
            <person name="Ray D.A."/>
        </authorList>
    </citation>
    <scope>NUCLEOTIDE SEQUENCE [LARGE SCALE GENOMIC DNA]</scope>
    <source>
        <strain evidence="2">KSC_2009_1</strain>
    </source>
</reference>
<dbReference type="Proteomes" id="UP000050525">
    <property type="component" value="Unassembled WGS sequence"/>
</dbReference>
<feature type="compositionally biased region" description="Basic and acidic residues" evidence="1">
    <location>
        <begin position="52"/>
        <end position="61"/>
    </location>
</feature>
<sequence length="99" mass="11881">MYKHMNLPVEDCITMEVSELQMYCKKMEGEDEEKMAEDTWNTWKRKEWQRLFRNGIPREDDNHDGEEINDDDREEEDDKYNSGEDKNDKEDGDMGVAKP</sequence>